<evidence type="ECO:0000313" key="2">
    <source>
        <dbReference type="EMBL" id="GME72044.1"/>
    </source>
</evidence>
<protein>
    <submittedName>
        <fullName evidence="2">Unnamed protein product</fullName>
    </submittedName>
</protein>
<proteinExistence type="predicted"/>
<evidence type="ECO:0000256" key="1">
    <source>
        <dbReference type="SAM" id="Coils"/>
    </source>
</evidence>
<sequence length="525" mass="61753">MNQQVELFSFNASNLGKELTKTPDKTDNVHLMAEGAIQQSDDLEETIREQAMRLSMLNEKHERELSLMKEEQKKYYEGLQASRDERKQLENQIGQIKKEIAMQRTNTNGRLNLSKNDIDTIVEAKLAQERKEIKDLIQQGILDELKRISLGQPDRIASLAITFEQIQNCLPRIITDETNPILSNCTLSIRANDARSMIVKPIMSTDSLESKYKAIVALQRQLIFKYVKYTEWANYLSPLVSPEMQETRNFPAIVTTNRWNQIIIKLFSTHNIKQERMNTIDMMLAERPPSGTNIKTWLTNFVTRIREATILHYLESVIMRVAKILTSLDILFDSERLYNSKDYDDLLDCIKAIAMQQRYLNAEEQTDYERNDINLGIENFYGVDESTENSRQLNYSNKKFIPPRNNQPHKTYNQWRKNPNQVVNQDQNSKHQVFPHNKKYWCKDCICDSCKVHIKRFEDWKKSNRTNKPIYQLVSRNAPAIFLEYIEYVESPQWFKVDSQQIQRLREELKMYEDLHLLSGESDEM</sequence>
<organism evidence="2 3">
    <name type="scientific">Candida boidinii</name>
    <name type="common">Yeast</name>
    <dbReference type="NCBI Taxonomy" id="5477"/>
    <lineage>
        <taxon>Eukaryota</taxon>
        <taxon>Fungi</taxon>
        <taxon>Dikarya</taxon>
        <taxon>Ascomycota</taxon>
        <taxon>Saccharomycotina</taxon>
        <taxon>Pichiomycetes</taxon>
        <taxon>Pichiales</taxon>
        <taxon>Pichiaceae</taxon>
        <taxon>Ogataea</taxon>
        <taxon>Ogataea/Candida clade</taxon>
    </lineage>
</organism>
<accession>A0A9W6T1X1</accession>
<dbReference type="AlphaFoldDB" id="A0A9W6T1X1"/>
<gene>
    <name evidence="2" type="ORF">Cboi02_000344900</name>
</gene>
<feature type="coiled-coil region" evidence="1">
    <location>
        <begin position="40"/>
        <end position="106"/>
    </location>
</feature>
<keyword evidence="3" id="KW-1185">Reference proteome</keyword>
<comment type="caution">
    <text evidence="2">The sequence shown here is derived from an EMBL/GenBank/DDBJ whole genome shotgun (WGS) entry which is preliminary data.</text>
</comment>
<dbReference type="Proteomes" id="UP001165120">
    <property type="component" value="Unassembled WGS sequence"/>
</dbReference>
<dbReference type="EMBL" id="BSXN01001192">
    <property type="protein sequence ID" value="GME72044.1"/>
    <property type="molecule type" value="Genomic_DNA"/>
</dbReference>
<evidence type="ECO:0000313" key="3">
    <source>
        <dbReference type="Proteomes" id="UP001165120"/>
    </source>
</evidence>
<reference evidence="2" key="1">
    <citation type="submission" date="2023-04" db="EMBL/GenBank/DDBJ databases">
        <title>Candida boidinii NBRC 10035.</title>
        <authorList>
            <person name="Ichikawa N."/>
            <person name="Sato H."/>
            <person name="Tonouchi N."/>
        </authorList>
    </citation>
    <scope>NUCLEOTIDE SEQUENCE</scope>
    <source>
        <strain evidence="2">NBRC 10035</strain>
    </source>
</reference>
<keyword evidence="1" id="KW-0175">Coiled coil</keyword>
<name>A0A9W6T1X1_CANBO</name>